<name>A0A559KJX4_9MOLU</name>
<sequence length="315" mass="37408">MNLISYFENFLKIERNYSSLTIANYIYDVQEFKNFLINNNIEFNLEFLSQKNKARSFLVFLHSKKLKDTSVSRKISALKTFYNFLIERFDLKINIFKLIKLKKIPKKIPKIISEEDIQKLFDSIDQNKILGFRNYLILELLYSFGLRVSELINLKVQDIYFDNAQILINGKGRKERYLPIHTNLIQTLKYYINHIRPLLILKNKKSMKKEHFFLLVNYKGNVFTSKGIRFILNQLCIQTGQKKISPHVLRHAFATILLNKGADLRVVQELLGHINLKTTQIYTYVSNQFLKKKFLEFHPLNMNLKLNQKKTKKEC</sequence>
<dbReference type="GO" id="GO:0005737">
    <property type="term" value="C:cytoplasm"/>
    <property type="evidence" value="ECO:0007669"/>
    <property type="project" value="UniProtKB-SubCell"/>
</dbReference>
<dbReference type="GO" id="GO:0003677">
    <property type="term" value="F:DNA binding"/>
    <property type="evidence" value="ECO:0007669"/>
    <property type="project" value="UniProtKB-UniRule"/>
</dbReference>
<keyword evidence="6 9" id="KW-0238">DNA-binding</keyword>
<comment type="subcellular location">
    <subcellularLocation>
        <location evidence="1">Cytoplasm</location>
    </subcellularLocation>
</comment>
<dbReference type="InterPro" id="IPR044068">
    <property type="entry name" value="CB"/>
</dbReference>
<dbReference type="InterPro" id="IPR002104">
    <property type="entry name" value="Integrase_catalytic"/>
</dbReference>
<dbReference type="InterPro" id="IPR013762">
    <property type="entry name" value="Integrase-like_cat_sf"/>
</dbReference>
<evidence type="ECO:0000256" key="7">
    <source>
        <dbReference type="ARBA" id="ARBA00023172"/>
    </source>
</evidence>
<evidence type="ECO:0000256" key="9">
    <source>
        <dbReference type="PROSITE-ProRule" id="PRU01248"/>
    </source>
</evidence>
<dbReference type="PANTHER" id="PTHR30349">
    <property type="entry name" value="PHAGE INTEGRASE-RELATED"/>
    <property type="match status" value="1"/>
</dbReference>
<evidence type="ECO:0000256" key="6">
    <source>
        <dbReference type="ARBA" id="ARBA00023125"/>
    </source>
</evidence>
<dbReference type="InterPro" id="IPR050090">
    <property type="entry name" value="Tyrosine_recombinase_XerCD"/>
</dbReference>
<dbReference type="Pfam" id="PF00589">
    <property type="entry name" value="Phage_integrase"/>
    <property type="match status" value="1"/>
</dbReference>
<keyword evidence="7" id="KW-0233">DNA recombination</keyword>
<keyword evidence="2" id="KW-0963">Cytoplasm</keyword>
<dbReference type="Gene3D" id="1.10.150.130">
    <property type="match status" value="1"/>
</dbReference>
<dbReference type="SUPFAM" id="SSF56349">
    <property type="entry name" value="DNA breaking-rejoining enzymes"/>
    <property type="match status" value="1"/>
</dbReference>
<dbReference type="Proteomes" id="UP000320078">
    <property type="component" value="Unassembled WGS sequence"/>
</dbReference>
<evidence type="ECO:0000313" key="12">
    <source>
        <dbReference type="EMBL" id="TVY12433.1"/>
    </source>
</evidence>
<feature type="domain" description="Core-binding (CB)" evidence="11">
    <location>
        <begin position="1"/>
        <end position="86"/>
    </location>
</feature>
<dbReference type="Gene3D" id="1.10.443.10">
    <property type="entry name" value="Intergrase catalytic core"/>
    <property type="match status" value="1"/>
</dbReference>
<dbReference type="AlphaFoldDB" id="A0A559KJX4"/>
<dbReference type="GO" id="GO:0051301">
    <property type="term" value="P:cell division"/>
    <property type="evidence" value="ECO:0007669"/>
    <property type="project" value="UniProtKB-KW"/>
</dbReference>
<accession>A0A559KJX4</accession>
<evidence type="ECO:0000256" key="4">
    <source>
        <dbReference type="ARBA" id="ARBA00022829"/>
    </source>
</evidence>
<reference evidence="12 13" key="1">
    <citation type="submission" date="2019-06" db="EMBL/GenBank/DDBJ databases">
        <title>Draft Genome Sequence of Candidatus Phytoplasma pini-Related Strain MDPP: A Resource for Comparative Genomics of Gymnosperm-infecting Phytoplasmas.</title>
        <authorList>
            <person name="Cai W."/>
            <person name="Costanzo S."/>
            <person name="Shao J."/>
            <person name="Zhao Y."/>
            <person name="Davis R."/>
        </authorList>
    </citation>
    <scope>NUCLEOTIDE SEQUENCE [LARGE SCALE GENOMIC DNA]</scope>
    <source>
        <strain evidence="12 13">MDPP</strain>
    </source>
</reference>
<keyword evidence="13" id="KW-1185">Reference proteome</keyword>
<dbReference type="GO" id="GO:0007059">
    <property type="term" value="P:chromosome segregation"/>
    <property type="evidence" value="ECO:0007669"/>
    <property type="project" value="UniProtKB-KW"/>
</dbReference>
<keyword evidence="8" id="KW-0131">Cell cycle</keyword>
<evidence type="ECO:0000256" key="5">
    <source>
        <dbReference type="ARBA" id="ARBA00022908"/>
    </source>
</evidence>
<evidence type="ECO:0000256" key="8">
    <source>
        <dbReference type="ARBA" id="ARBA00023306"/>
    </source>
</evidence>
<evidence type="ECO:0000259" key="11">
    <source>
        <dbReference type="PROSITE" id="PS51900"/>
    </source>
</evidence>
<gene>
    <name evidence="12" type="ORF">MDPP_0049</name>
</gene>
<protein>
    <submittedName>
        <fullName evidence="12">Putative integrase</fullName>
    </submittedName>
</protein>
<organism evidence="12 13">
    <name type="scientific">Candidatus Phytoplasma pini</name>
    <dbReference type="NCBI Taxonomy" id="267362"/>
    <lineage>
        <taxon>Bacteria</taxon>
        <taxon>Bacillati</taxon>
        <taxon>Mycoplasmatota</taxon>
        <taxon>Mollicutes</taxon>
        <taxon>Acholeplasmatales</taxon>
        <taxon>Acholeplasmataceae</taxon>
        <taxon>Candidatus Phytoplasma</taxon>
    </lineage>
</organism>
<keyword evidence="4" id="KW-0159">Chromosome partition</keyword>
<dbReference type="InterPro" id="IPR004107">
    <property type="entry name" value="Integrase_SAM-like_N"/>
</dbReference>
<dbReference type="Pfam" id="PF02899">
    <property type="entry name" value="Phage_int_SAM_1"/>
    <property type="match status" value="1"/>
</dbReference>
<feature type="domain" description="Tyr recombinase" evidence="10">
    <location>
        <begin position="107"/>
        <end position="295"/>
    </location>
</feature>
<dbReference type="PANTHER" id="PTHR30349:SF77">
    <property type="entry name" value="TYROSINE RECOMBINASE XERC"/>
    <property type="match status" value="1"/>
</dbReference>
<evidence type="ECO:0000313" key="13">
    <source>
        <dbReference type="Proteomes" id="UP000320078"/>
    </source>
</evidence>
<dbReference type="GO" id="GO:0015074">
    <property type="term" value="P:DNA integration"/>
    <property type="evidence" value="ECO:0007669"/>
    <property type="project" value="UniProtKB-KW"/>
</dbReference>
<dbReference type="InterPro" id="IPR010998">
    <property type="entry name" value="Integrase_recombinase_N"/>
</dbReference>
<dbReference type="PROSITE" id="PS51900">
    <property type="entry name" value="CB"/>
    <property type="match status" value="1"/>
</dbReference>
<evidence type="ECO:0000256" key="2">
    <source>
        <dbReference type="ARBA" id="ARBA00022490"/>
    </source>
</evidence>
<comment type="caution">
    <text evidence="12">The sequence shown here is derived from an EMBL/GenBank/DDBJ whole genome shotgun (WGS) entry which is preliminary data.</text>
</comment>
<proteinExistence type="predicted"/>
<evidence type="ECO:0000259" key="10">
    <source>
        <dbReference type="PROSITE" id="PS51898"/>
    </source>
</evidence>
<keyword evidence="3" id="KW-0132">Cell division</keyword>
<dbReference type="EMBL" id="VIAE01000001">
    <property type="protein sequence ID" value="TVY12433.1"/>
    <property type="molecule type" value="Genomic_DNA"/>
</dbReference>
<dbReference type="CDD" id="cd00798">
    <property type="entry name" value="INT_XerDC_C"/>
    <property type="match status" value="1"/>
</dbReference>
<dbReference type="InterPro" id="IPR011010">
    <property type="entry name" value="DNA_brk_join_enz"/>
</dbReference>
<dbReference type="PROSITE" id="PS51898">
    <property type="entry name" value="TYR_RECOMBINASE"/>
    <property type="match status" value="1"/>
</dbReference>
<evidence type="ECO:0000256" key="1">
    <source>
        <dbReference type="ARBA" id="ARBA00004496"/>
    </source>
</evidence>
<dbReference type="GO" id="GO:0006310">
    <property type="term" value="P:DNA recombination"/>
    <property type="evidence" value="ECO:0007669"/>
    <property type="project" value="UniProtKB-KW"/>
</dbReference>
<dbReference type="RefSeq" id="WP_246058856.1">
    <property type="nucleotide sequence ID" value="NZ_VIAE01000001.1"/>
</dbReference>
<evidence type="ECO:0000256" key="3">
    <source>
        <dbReference type="ARBA" id="ARBA00022618"/>
    </source>
</evidence>
<keyword evidence="5" id="KW-0229">DNA integration</keyword>